<sequence>MLRRDGSRPGRERKIDRFTLSSGKGIMGMDGIKVENVTKQWKGFRIENLNFTVPQGYITGFIGPNGSGKSTVIRMIMGVMKPDKGEIRIFGRPNDDVKLKQKIGFVYDTLFLYEEFNIKKAKAMIAPLYPDWDEELYQKYLHKFELPEGKKIKKFSQGMKMKTSLLFALSHRPELIIMDEPTSGLDPVFRRELLEELQELMVNERQTVFFSTHITQDLDQIADYIIFMNRGKLEFQKSMEEIREQFFLVKGSAEQLDSDLKNLFAGWKQTSGGFTGLYAGDPSFLAGLEDFLVEPASLEDILYFMTRKENGR</sequence>
<evidence type="ECO:0000313" key="5">
    <source>
        <dbReference type="EMBL" id="RKO61310.1"/>
    </source>
</evidence>
<dbReference type="InterPro" id="IPR003439">
    <property type="entry name" value="ABC_transporter-like_ATP-bd"/>
</dbReference>
<dbReference type="Gene3D" id="3.40.50.300">
    <property type="entry name" value="P-loop containing nucleotide triphosphate hydrolases"/>
    <property type="match status" value="1"/>
</dbReference>
<dbReference type="AlphaFoldDB" id="A0A420VCN5"/>
<evidence type="ECO:0000256" key="2">
    <source>
        <dbReference type="ARBA" id="ARBA00022741"/>
    </source>
</evidence>
<dbReference type="SUPFAM" id="SSF52540">
    <property type="entry name" value="P-loop containing nucleoside triphosphate hydrolases"/>
    <property type="match status" value="1"/>
</dbReference>
<name>A0A420VCN5_9BACI</name>
<dbReference type="PANTHER" id="PTHR42939:SF3">
    <property type="entry name" value="ABC TRANSPORTER ATP-BINDING COMPONENT"/>
    <property type="match status" value="1"/>
</dbReference>
<gene>
    <name evidence="5" type="ORF">Cdeb_01626</name>
</gene>
<keyword evidence="1" id="KW-0813">Transport</keyword>
<dbReference type="SMART" id="SM00382">
    <property type="entry name" value="AAA"/>
    <property type="match status" value="1"/>
</dbReference>
<dbReference type="PROSITE" id="PS50893">
    <property type="entry name" value="ABC_TRANSPORTER_2"/>
    <property type="match status" value="1"/>
</dbReference>
<dbReference type="PANTHER" id="PTHR42939">
    <property type="entry name" value="ABC TRANSPORTER ATP-BINDING PROTEIN ALBC-RELATED"/>
    <property type="match status" value="1"/>
</dbReference>
<dbReference type="InterPro" id="IPR027417">
    <property type="entry name" value="P-loop_NTPase"/>
</dbReference>
<organism evidence="5 6">
    <name type="scientific">Caldibacillus debilis GB1</name>
    <dbReference type="NCBI Taxonomy" id="1339248"/>
    <lineage>
        <taxon>Bacteria</taxon>
        <taxon>Bacillati</taxon>
        <taxon>Bacillota</taxon>
        <taxon>Bacilli</taxon>
        <taxon>Bacillales</taxon>
        <taxon>Bacillaceae</taxon>
        <taxon>Caldibacillus</taxon>
    </lineage>
</organism>
<feature type="domain" description="ABC transporter" evidence="4">
    <location>
        <begin position="32"/>
        <end position="255"/>
    </location>
</feature>
<dbReference type="Pfam" id="PF00005">
    <property type="entry name" value="ABC_tran"/>
    <property type="match status" value="1"/>
</dbReference>
<dbReference type="GO" id="GO:0016887">
    <property type="term" value="F:ATP hydrolysis activity"/>
    <property type="evidence" value="ECO:0007669"/>
    <property type="project" value="InterPro"/>
</dbReference>
<evidence type="ECO:0000256" key="3">
    <source>
        <dbReference type="ARBA" id="ARBA00022840"/>
    </source>
</evidence>
<evidence type="ECO:0000256" key="1">
    <source>
        <dbReference type="ARBA" id="ARBA00022448"/>
    </source>
</evidence>
<dbReference type="InterPro" id="IPR051782">
    <property type="entry name" value="ABC_Transporter_VariousFunc"/>
</dbReference>
<dbReference type="InterPro" id="IPR003593">
    <property type="entry name" value="AAA+_ATPase"/>
</dbReference>
<reference evidence="5 6" key="1">
    <citation type="submission" date="2013-12" db="EMBL/GenBank/DDBJ databases">
        <title>Genome and proteome characterization of Caldibacillus debilis GB1 derived from a cellulolytic aero-tolerant co-culture.</title>
        <authorList>
            <person name="Wushke S.T."/>
            <person name="Zhang X."/>
            <person name="Fristensky B."/>
            <person name="Wilkins J.A."/>
            <person name="Levin D.B."/>
            <person name="Sparling R."/>
        </authorList>
    </citation>
    <scope>NUCLEOTIDE SEQUENCE [LARGE SCALE GENOMIC DNA]</scope>
    <source>
        <strain evidence="5 6">GB1</strain>
    </source>
</reference>
<dbReference type="EMBL" id="AZRV01000045">
    <property type="protein sequence ID" value="RKO61310.1"/>
    <property type="molecule type" value="Genomic_DNA"/>
</dbReference>
<keyword evidence="2" id="KW-0547">Nucleotide-binding</keyword>
<keyword evidence="6" id="KW-1185">Reference proteome</keyword>
<keyword evidence="3" id="KW-0067">ATP-binding</keyword>
<evidence type="ECO:0000259" key="4">
    <source>
        <dbReference type="PROSITE" id="PS50893"/>
    </source>
</evidence>
<protein>
    <submittedName>
        <fullName evidence="5">ABC-type multidrug transport system, ATPase component</fullName>
    </submittedName>
</protein>
<dbReference type="GO" id="GO:0005524">
    <property type="term" value="F:ATP binding"/>
    <property type="evidence" value="ECO:0007669"/>
    <property type="project" value="UniProtKB-KW"/>
</dbReference>
<dbReference type="Proteomes" id="UP000286235">
    <property type="component" value="Unassembled WGS sequence"/>
</dbReference>
<comment type="caution">
    <text evidence="5">The sequence shown here is derived from an EMBL/GenBank/DDBJ whole genome shotgun (WGS) entry which is preliminary data.</text>
</comment>
<evidence type="ECO:0000313" key="6">
    <source>
        <dbReference type="Proteomes" id="UP000286235"/>
    </source>
</evidence>
<accession>A0A420VCN5</accession>
<proteinExistence type="predicted"/>
<dbReference type="CDD" id="cd03230">
    <property type="entry name" value="ABC_DR_subfamily_A"/>
    <property type="match status" value="1"/>
</dbReference>